<dbReference type="Proteomes" id="UP001589776">
    <property type="component" value="Unassembled WGS sequence"/>
</dbReference>
<evidence type="ECO:0000256" key="1">
    <source>
        <dbReference type="ARBA" id="ARBA00022603"/>
    </source>
</evidence>
<evidence type="ECO:0000256" key="5">
    <source>
        <dbReference type="PROSITE-ProRule" id="PRU10015"/>
    </source>
</evidence>
<dbReference type="PROSITE" id="PS01230">
    <property type="entry name" value="TRMA_1"/>
    <property type="match status" value="1"/>
</dbReference>
<dbReference type="InterPro" id="IPR030391">
    <property type="entry name" value="MeTrfase_TrmA_CS"/>
</dbReference>
<dbReference type="NCBIfam" id="TIGR00479">
    <property type="entry name" value="rumA"/>
    <property type="match status" value="1"/>
</dbReference>
<gene>
    <name evidence="8" type="primary">rlmD</name>
    <name evidence="8" type="ORF">ACFFK0_12915</name>
</gene>
<dbReference type="PANTHER" id="PTHR11061">
    <property type="entry name" value="RNA M5U METHYLTRANSFERASE"/>
    <property type="match status" value="1"/>
</dbReference>
<keyword evidence="1 4" id="KW-0489">Methyltransferase</keyword>
<evidence type="ECO:0000256" key="3">
    <source>
        <dbReference type="ARBA" id="ARBA00022691"/>
    </source>
</evidence>
<dbReference type="EC" id="2.1.1.190" evidence="8"/>
<comment type="caution">
    <text evidence="8">The sequence shown here is derived from an EMBL/GenBank/DDBJ whole genome shotgun (WGS) entry which is preliminary data.</text>
</comment>
<keyword evidence="9" id="KW-1185">Reference proteome</keyword>
<dbReference type="GO" id="GO:0008168">
    <property type="term" value="F:methyltransferase activity"/>
    <property type="evidence" value="ECO:0007669"/>
    <property type="project" value="UniProtKB-KW"/>
</dbReference>
<dbReference type="PROSITE" id="PS51687">
    <property type="entry name" value="SAM_MT_RNA_M5U"/>
    <property type="match status" value="1"/>
</dbReference>
<feature type="region of interest" description="Disordered" evidence="6">
    <location>
        <begin position="1"/>
        <end position="51"/>
    </location>
</feature>
<dbReference type="InterPro" id="IPR030390">
    <property type="entry name" value="MeTrfase_TrmA_AS"/>
</dbReference>
<evidence type="ECO:0000259" key="7">
    <source>
        <dbReference type="PROSITE" id="PS50926"/>
    </source>
</evidence>
<dbReference type="Pfam" id="PF01938">
    <property type="entry name" value="TRAM"/>
    <property type="match status" value="1"/>
</dbReference>
<dbReference type="RefSeq" id="WP_377470634.1">
    <property type="nucleotide sequence ID" value="NZ_JBHLWN010000049.1"/>
</dbReference>
<accession>A0ABV6DL14</accession>
<dbReference type="InterPro" id="IPR012340">
    <property type="entry name" value="NA-bd_OB-fold"/>
</dbReference>
<feature type="binding site" evidence="4">
    <location>
        <position position="390"/>
    </location>
    <ligand>
        <name>S-adenosyl-L-methionine</name>
        <dbReference type="ChEBI" id="CHEBI:59789"/>
    </ligand>
</feature>
<organism evidence="8 9">
    <name type="scientific">Paenibacillus chartarius</name>
    <dbReference type="NCBI Taxonomy" id="747481"/>
    <lineage>
        <taxon>Bacteria</taxon>
        <taxon>Bacillati</taxon>
        <taxon>Bacillota</taxon>
        <taxon>Bacilli</taxon>
        <taxon>Bacillales</taxon>
        <taxon>Paenibacillaceae</taxon>
        <taxon>Paenibacillus</taxon>
    </lineage>
</organism>
<protein>
    <submittedName>
        <fullName evidence="8">23S rRNA (Uracil(1939)-C(5))-methyltransferase RlmD</fullName>
        <ecNumber evidence="8">2.1.1.190</ecNumber>
    </submittedName>
</protein>
<comment type="similarity">
    <text evidence="4">Belongs to the class I-like SAM-binding methyltransferase superfamily. RNA M5U methyltransferase family.</text>
</comment>
<feature type="binding site" evidence="4">
    <location>
        <position position="411"/>
    </location>
    <ligand>
        <name>S-adenosyl-L-methionine</name>
        <dbReference type="ChEBI" id="CHEBI:59789"/>
    </ligand>
</feature>
<dbReference type="InterPro" id="IPR002792">
    <property type="entry name" value="TRAM_dom"/>
</dbReference>
<keyword evidence="3 4" id="KW-0949">S-adenosyl-L-methionine</keyword>
<feature type="binding site" evidence="4">
    <location>
        <position position="361"/>
    </location>
    <ligand>
        <name>S-adenosyl-L-methionine</name>
        <dbReference type="ChEBI" id="CHEBI:59789"/>
    </ligand>
</feature>
<keyword evidence="2 4" id="KW-0808">Transferase</keyword>
<dbReference type="PROSITE" id="PS01231">
    <property type="entry name" value="TRMA_2"/>
    <property type="match status" value="1"/>
</dbReference>
<feature type="active site" description="Nucleophile" evidence="4">
    <location>
        <position position="486"/>
    </location>
</feature>
<dbReference type="Gene3D" id="2.40.50.140">
    <property type="entry name" value="Nucleic acid-binding proteins"/>
    <property type="match status" value="1"/>
</dbReference>
<dbReference type="CDD" id="cd02440">
    <property type="entry name" value="AdoMet_MTases"/>
    <property type="match status" value="1"/>
</dbReference>
<dbReference type="InterPro" id="IPR029063">
    <property type="entry name" value="SAM-dependent_MTases_sf"/>
</dbReference>
<dbReference type="SUPFAM" id="SSF50249">
    <property type="entry name" value="Nucleic acid-binding proteins"/>
    <property type="match status" value="1"/>
</dbReference>
<feature type="binding site" evidence="4">
    <location>
        <position position="459"/>
    </location>
    <ligand>
        <name>S-adenosyl-L-methionine</name>
        <dbReference type="ChEBI" id="CHEBI:59789"/>
    </ligand>
</feature>
<feature type="active site" evidence="5">
    <location>
        <position position="486"/>
    </location>
</feature>
<name>A0ABV6DL14_9BACL</name>
<dbReference type="SUPFAM" id="SSF53335">
    <property type="entry name" value="S-adenosyl-L-methionine-dependent methyltransferases"/>
    <property type="match status" value="1"/>
</dbReference>
<evidence type="ECO:0000313" key="8">
    <source>
        <dbReference type="EMBL" id="MFC0213343.1"/>
    </source>
</evidence>
<dbReference type="Gene3D" id="2.40.50.1070">
    <property type="match status" value="1"/>
</dbReference>
<evidence type="ECO:0000256" key="2">
    <source>
        <dbReference type="ARBA" id="ARBA00022679"/>
    </source>
</evidence>
<evidence type="ECO:0000256" key="4">
    <source>
        <dbReference type="PROSITE-ProRule" id="PRU01024"/>
    </source>
</evidence>
<reference evidence="8 9" key="1">
    <citation type="submission" date="2024-09" db="EMBL/GenBank/DDBJ databases">
        <authorList>
            <person name="Sun Q."/>
            <person name="Mori K."/>
        </authorList>
    </citation>
    <scope>NUCLEOTIDE SEQUENCE [LARGE SCALE GENOMIC DNA]</scope>
    <source>
        <strain evidence="8 9">CCM 7759</strain>
    </source>
</reference>
<evidence type="ECO:0000313" key="9">
    <source>
        <dbReference type="Proteomes" id="UP001589776"/>
    </source>
</evidence>
<dbReference type="GO" id="GO:0032259">
    <property type="term" value="P:methylation"/>
    <property type="evidence" value="ECO:0007669"/>
    <property type="project" value="UniProtKB-KW"/>
</dbReference>
<dbReference type="Gene3D" id="3.40.50.150">
    <property type="entry name" value="Vaccinia Virus protein VP39"/>
    <property type="match status" value="1"/>
</dbReference>
<dbReference type="InterPro" id="IPR010280">
    <property type="entry name" value="U5_MeTrfase_fam"/>
</dbReference>
<dbReference type="PROSITE" id="PS50926">
    <property type="entry name" value="TRAM"/>
    <property type="match status" value="1"/>
</dbReference>
<dbReference type="EMBL" id="JBHLWN010000049">
    <property type="protein sequence ID" value="MFC0213343.1"/>
    <property type="molecule type" value="Genomic_DNA"/>
</dbReference>
<evidence type="ECO:0000256" key="6">
    <source>
        <dbReference type="SAM" id="MobiDB-lite"/>
    </source>
</evidence>
<dbReference type="Pfam" id="PF05958">
    <property type="entry name" value="tRNA_U5-meth_tr"/>
    <property type="match status" value="1"/>
</dbReference>
<sequence>MIIPMTRKTKPQSRPGNPTGTKPAESKKRRNPLVVQERPGRRGGAGHDSVGENGAAAAAAALPVALGRDYEADIIGIGHSGEGVGRVNGFTLFVPGALPGERALVRVEHLKKQYGYAKLLQVLEASSERVAPPCGIYDECGGCQLQHLDYAAQLKVKRQIVEDNLERIGKLRVAGADGGERAESPVDRAVIVHPTLGMSDPWRYRNKVQVPIGEEEGGLIGGFFAQGSHRIVNMEACLIQHNEGDRVVEAVKRIGRDLGITAYNEATHTGLLRHVVVKIGFRTGEIMVVLITNGADVPHEDEWIARIREAIPGVASICHNINEARTNVIFGDRTIVLWGREVIYDYIGDIKFAISPRSFFQVNPVQTEVLYGKALEYAALTGRETVIDAYCGIGTISLFLAQRARRVYGVEIIPEAIEDARLNAELNGIVNVDFAVGRAEEVLPSWQQRGIVPDVVVVDPPRKGCEASLLQTLLELRPQRIVYVSCNPSTLARDLRLLEDGGYRTVEVQPVDMFPHTVHVECVIGMQRIDT</sequence>
<feature type="domain" description="TRAM" evidence="7">
    <location>
        <begin position="63"/>
        <end position="121"/>
    </location>
</feature>
<proteinExistence type="inferred from homology"/>
<dbReference type="PANTHER" id="PTHR11061:SF30">
    <property type="entry name" value="TRNA (URACIL(54)-C(5))-METHYLTRANSFERASE"/>
    <property type="match status" value="1"/>
</dbReference>